<protein>
    <submittedName>
        <fullName evidence="5">Transcriptional regulator</fullName>
    </submittedName>
</protein>
<evidence type="ECO:0000259" key="4">
    <source>
        <dbReference type="PROSITE" id="PS51118"/>
    </source>
</evidence>
<dbReference type="InterPro" id="IPR002577">
    <property type="entry name" value="HTH_HxlR"/>
</dbReference>
<gene>
    <name evidence="5" type="ORF">BK123_34370</name>
</gene>
<keyword evidence="3" id="KW-0804">Transcription</keyword>
<organism evidence="5 6">
    <name type="scientific">Paenibacillus lautus</name>
    <name type="common">Bacillus lautus</name>
    <dbReference type="NCBI Taxonomy" id="1401"/>
    <lineage>
        <taxon>Bacteria</taxon>
        <taxon>Bacillati</taxon>
        <taxon>Bacillota</taxon>
        <taxon>Bacilli</taxon>
        <taxon>Bacillales</taxon>
        <taxon>Paenibacillaceae</taxon>
        <taxon>Paenibacillus</taxon>
    </lineage>
</organism>
<proteinExistence type="predicted"/>
<dbReference type="InterPro" id="IPR036388">
    <property type="entry name" value="WH-like_DNA-bd_sf"/>
</dbReference>
<dbReference type="Proteomes" id="UP000187074">
    <property type="component" value="Unassembled WGS sequence"/>
</dbReference>
<dbReference type="GO" id="GO:0003677">
    <property type="term" value="F:DNA binding"/>
    <property type="evidence" value="ECO:0007669"/>
    <property type="project" value="UniProtKB-KW"/>
</dbReference>
<dbReference type="EMBL" id="MRTF01000041">
    <property type="protein sequence ID" value="OME80260.1"/>
    <property type="molecule type" value="Genomic_DNA"/>
</dbReference>
<dbReference type="InterPro" id="IPR036390">
    <property type="entry name" value="WH_DNA-bd_sf"/>
</dbReference>
<dbReference type="SUPFAM" id="SSF46785">
    <property type="entry name" value="Winged helix' DNA-binding domain"/>
    <property type="match status" value="1"/>
</dbReference>
<comment type="caution">
    <text evidence="5">The sequence shown here is derived from an EMBL/GenBank/DDBJ whole genome shotgun (WGS) entry which is preliminary data.</text>
</comment>
<sequence length="123" mass="14061">MRGAIMNIDECEGRTCSVAVTVKLISGKWKPVILYYLLDGKLRFNELQSRLSGITHRALTLQLRELEKDGLVSRTIYPVIPPKVEYQLTDLGHSMKAIILAMYDWGSDYQKMQAKKIPFSKEV</sequence>
<reference evidence="5 6" key="1">
    <citation type="submission" date="2016-11" db="EMBL/GenBank/DDBJ databases">
        <title>Paenibacillus species isolates.</title>
        <authorList>
            <person name="Beno S.M."/>
        </authorList>
    </citation>
    <scope>NUCLEOTIDE SEQUENCE [LARGE SCALE GENOMIC DNA]</scope>
    <source>
        <strain evidence="5 6">FSL F4-0100</strain>
    </source>
</reference>
<dbReference type="PROSITE" id="PS51118">
    <property type="entry name" value="HTH_HXLR"/>
    <property type="match status" value="1"/>
</dbReference>
<dbReference type="Pfam" id="PF01638">
    <property type="entry name" value="HxlR"/>
    <property type="match status" value="1"/>
</dbReference>
<keyword evidence="1" id="KW-0805">Transcription regulation</keyword>
<dbReference type="Gene3D" id="1.10.10.10">
    <property type="entry name" value="Winged helix-like DNA-binding domain superfamily/Winged helix DNA-binding domain"/>
    <property type="match status" value="1"/>
</dbReference>
<dbReference type="PANTHER" id="PTHR33204">
    <property type="entry name" value="TRANSCRIPTIONAL REGULATOR, MARR FAMILY"/>
    <property type="match status" value="1"/>
</dbReference>
<evidence type="ECO:0000256" key="3">
    <source>
        <dbReference type="ARBA" id="ARBA00023163"/>
    </source>
</evidence>
<dbReference type="AlphaFoldDB" id="A0A1R1A3Y7"/>
<evidence type="ECO:0000313" key="6">
    <source>
        <dbReference type="Proteomes" id="UP000187074"/>
    </source>
</evidence>
<evidence type="ECO:0000313" key="5">
    <source>
        <dbReference type="EMBL" id="OME80260.1"/>
    </source>
</evidence>
<name>A0A1R1A3Y7_PAELA</name>
<accession>A0A1R1A3Y7</accession>
<feature type="domain" description="HTH hxlR-type" evidence="4">
    <location>
        <begin position="16"/>
        <end position="114"/>
    </location>
</feature>
<evidence type="ECO:0000256" key="2">
    <source>
        <dbReference type="ARBA" id="ARBA00023125"/>
    </source>
</evidence>
<dbReference type="CDD" id="cd00090">
    <property type="entry name" value="HTH_ARSR"/>
    <property type="match status" value="1"/>
</dbReference>
<evidence type="ECO:0000256" key="1">
    <source>
        <dbReference type="ARBA" id="ARBA00023015"/>
    </source>
</evidence>
<dbReference type="InterPro" id="IPR011991">
    <property type="entry name" value="ArsR-like_HTH"/>
</dbReference>
<dbReference type="PANTHER" id="PTHR33204:SF29">
    <property type="entry name" value="TRANSCRIPTIONAL REGULATOR"/>
    <property type="match status" value="1"/>
</dbReference>
<keyword evidence="2" id="KW-0238">DNA-binding</keyword>